<feature type="transmembrane region" description="Helical" evidence="2">
    <location>
        <begin position="92"/>
        <end position="121"/>
    </location>
</feature>
<dbReference type="EMBL" id="CATQJL010000316">
    <property type="protein sequence ID" value="CAJ0606756.1"/>
    <property type="molecule type" value="Genomic_DNA"/>
</dbReference>
<evidence type="ECO:0000256" key="2">
    <source>
        <dbReference type="SAM" id="Phobius"/>
    </source>
</evidence>
<feature type="transmembrane region" description="Helical" evidence="2">
    <location>
        <begin position="46"/>
        <end position="71"/>
    </location>
</feature>
<keyword evidence="2" id="KW-0812">Transmembrane</keyword>
<protein>
    <submittedName>
        <fullName evidence="3">Uncharacterized protein</fullName>
    </submittedName>
</protein>
<proteinExistence type="predicted"/>
<dbReference type="AlphaFoldDB" id="A0AA36MC65"/>
<reference evidence="3" key="1">
    <citation type="submission" date="2023-07" db="EMBL/GenBank/DDBJ databases">
        <authorList>
            <consortium name="CYATHOMIX"/>
        </authorList>
    </citation>
    <scope>NUCLEOTIDE SEQUENCE</scope>
    <source>
        <strain evidence="3">N/A</strain>
    </source>
</reference>
<keyword evidence="4" id="KW-1185">Reference proteome</keyword>
<dbReference type="Proteomes" id="UP001176961">
    <property type="component" value="Unassembled WGS sequence"/>
</dbReference>
<evidence type="ECO:0000313" key="3">
    <source>
        <dbReference type="EMBL" id="CAJ0606756.1"/>
    </source>
</evidence>
<feature type="transmembrane region" description="Helical" evidence="2">
    <location>
        <begin position="663"/>
        <end position="689"/>
    </location>
</feature>
<accession>A0AA36MC65</accession>
<sequence>MQQELLDCITFPYDDATRRKLLILYKQKESLFDGEILQEHLLSQPLLGVFLLLFAIFSLGSFVFAIIFIACRALGNCGAKRYQTHPTKGKRYVLFLVMVIISWVGLAGATVHFLTSAIALWNPPLDVDTNEVPDLHHQSGGHAALQRDRRDTDDMTVRQLFEDSDYVGDFEQIDATTAAAFVTEKLQPNSSTLSDLKQKKKLVDLKGAKRIRYFYGQHTKPSTAATSSTSSSPKYFAIKTKSNTEIKSKNPSTVSPQYGRQPHAGFMTRGIASVKAIRQPFVSDTWSNAGKQAYYRHHLSPTTNSSSSSLTAIVLDNSVTRTEQPDLVLSNPKEAAEVESLLHNFIANDSVEPAEKASTTTLVSTTTTEVTEPSTSVVTTMETTMGTSLSSEITSTEEATATPITSTTESENGHTTTIETAETEKEAETSTQPSESSEETDATTSIEISGEVSDFSEETQTPALGSEELFYTSDNPFVSLTSEGTTEAGTTSPTASVQTTASTTTSADTTVQTTTSKSTTLTTTTTTELPTESTTFTTLIKTTLPPATMPSTTTETEAATVRTTTAKTFRAPSRSDNVEKKHKTIYVEEDKLVALKVPPTLRVMQLNSTAALLRQQDPSEVPKIQRKSRFETRSTFPAEKLTVMSKQNTTSAVMPVFQEQTSWAARFFVLFIGIVMVLLTIPTPILVTAGTVCYMRSYHPMDRTAFSEKVGQLCVVLATVFLFFTPCLYFYLDVLLAYIHVYFAMCPSIRLLHQYKSLSLEELSMLDAKLSGSSNVQACRRSSEAYEGIWSACFAFVLFSIPTLLALFKLSKYYLRMKTEYYWNVGDGYGIIRPKVATTTDAVYGNIYGTVQRKRPGTKPPPRPVQRSPVADRATYGVYIETPTYGVFKLLELMHIEKTLPTTDKTMMEPSSFMKYVKDADTKLGLCKPQQVQRPGRVQGEVLDWRR</sequence>
<comment type="caution">
    <text evidence="3">The sequence shown here is derived from an EMBL/GenBank/DDBJ whole genome shotgun (WGS) entry which is preliminary data.</text>
</comment>
<feature type="region of interest" description="Disordered" evidence="1">
    <location>
        <begin position="365"/>
        <end position="460"/>
    </location>
</feature>
<feature type="region of interest" description="Disordered" evidence="1">
    <location>
        <begin position="477"/>
        <end position="503"/>
    </location>
</feature>
<evidence type="ECO:0000313" key="4">
    <source>
        <dbReference type="Proteomes" id="UP001176961"/>
    </source>
</evidence>
<feature type="transmembrane region" description="Helical" evidence="2">
    <location>
        <begin position="710"/>
        <end position="732"/>
    </location>
</feature>
<organism evidence="3 4">
    <name type="scientific">Cylicocyclus nassatus</name>
    <name type="common">Nematode worm</name>
    <dbReference type="NCBI Taxonomy" id="53992"/>
    <lineage>
        <taxon>Eukaryota</taxon>
        <taxon>Metazoa</taxon>
        <taxon>Ecdysozoa</taxon>
        <taxon>Nematoda</taxon>
        <taxon>Chromadorea</taxon>
        <taxon>Rhabditida</taxon>
        <taxon>Rhabditina</taxon>
        <taxon>Rhabditomorpha</taxon>
        <taxon>Strongyloidea</taxon>
        <taxon>Strongylidae</taxon>
        <taxon>Cylicocyclus</taxon>
    </lineage>
</organism>
<feature type="compositionally biased region" description="Low complexity" evidence="1">
    <location>
        <begin position="365"/>
        <end position="420"/>
    </location>
</feature>
<keyword evidence="2" id="KW-0472">Membrane</keyword>
<keyword evidence="2" id="KW-1133">Transmembrane helix</keyword>
<gene>
    <name evidence="3" type="ORF">CYNAS_LOCUS18739</name>
</gene>
<evidence type="ECO:0000256" key="1">
    <source>
        <dbReference type="SAM" id="MobiDB-lite"/>
    </source>
</evidence>
<feature type="transmembrane region" description="Helical" evidence="2">
    <location>
        <begin position="789"/>
        <end position="808"/>
    </location>
</feature>
<feature type="compositionally biased region" description="Low complexity" evidence="1">
    <location>
        <begin position="481"/>
        <end position="503"/>
    </location>
</feature>
<name>A0AA36MC65_CYLNA</name>